<proteinExistence type="inferred from homology"/>
<evidence type="ECO:0000256" key="4">
    <source>
        <dbReference type="ARBA" id="ARBA00022519"/>
    </source>
</evidence>
<dbReference type="GO" id="GO:0005886">
    <property type="term" value="C:plasma membrane"/>
    <property type="evidence" value="ECO:0007669"/>
    <property type="project" value="UniProtKB-SubCell"/>
</dbReference>
<dbReference type="GO" id="GO:0005524">
    <property type="term" value="F:ATP binding"/>
    <property type="evidence" value="ECO:0007669"/>
    <property type="project" value="UniProtKB-KW"/>
</dbReference>
<feature type="domain" description="Tyrosine-protein kinase G-rich" evidence="19">
    <location>
        <begin position="375"/>
        <end position="453"/>
    </location>
</feature>
<comment type="caution">
    <text evidence="20">The sequence shown here is derived from an EMBL/GenBank/DDBJ whole genome shotgun (WGS) entry which is preliminary data.</text>
</comment>
<evidence type="ECO:0000256" key="12">
    <source>
        <dbReference type="ARBA" id="ARBA00023137"/>
    </source>
</evidence>
<dbReference type="Pfam" id="PF23607">
    <property type="entry name" value="WZC_N"/>
    <property type="match status" value="1"/>
</dbReference>
<dbReference type="AlphaFoldDB" id="A0A562B8B9"/>
<reference evidence="20 21" key="1">
    <citation type="submission" date="2019-07" db="EMBL/GenBank/DDBJ databases">
        <title>Genome sequencing of lignin-degrading bacterial isolates.</title>
        <authorList>
            <person name="Gladden J."/>
        </authorList>
    </citation>
    <scope>NUCLEOTIDE SEQUENCE [LARGE SCALE GENOMIC DNA]</scope>
    <source>
        <strain evidence="20 21">J11</strain>
    </source>
</reference>
<evidence type="ECO:0000259" key="19">
    <source>
        <dbReference type="Pfam" id="PF13807"/>
    </source>
</evidence>
<evidence type="ECO:0000256" key="13">
    <source>
        <dbReference type="ARBA" id="ARBA00053015"/>
    </source>
</evidence>
<dbReference type="InterPro" id="IPR003856">
    <property type="entry name" value="LPS_length_determ_N"/>
</dbReference>
<evidence type="ECO:0000256" key="15">
    <source>
        <dbReference type="SAM" id="MobiDB-lite"/>
    </source>
</evidence>
<keyword evidence="9" id="KW-0067">ATP-binding</keyword>
<evidence type="ECO:0000256" key="10">
    <source>
        <dbReference type="ARBA" id="ARBA00022989"/>
    </source>
</evidence>
<keyword evidence="14" id="KW-0175">Coiled coil</keyword>
<keyword evidence="12" id="KW-0829">Tyrosine-protein kinase</keyword>
<dbReference type="InterPro" id="IPR027417">
    <property type="entry name" value="P-loop_NTPase"/>
</dbReference>
<dbReference type="InterPro" id="IPR005702">
    <property type="entry name" value="Wzc-like_C"/>
</dbReference>
<dbReference type="InterPro" id="IPR032807">
    <property type="entry name" value="GNVR"/>
</dbReference>
<comment type="catalytic activity">
    <reaction evidence="13">
        <text>L-tyrosyl-[protein] + ATP = O-phospho-L-tyrosyl-[protein] + ADP + H(+)</text>
        <dbReference type="Rhea" id="RHEA:10596"/>
        <dbReference type="Rhea" id="RHEA-COMP:10136"/>
        <dbReference type="Rhea" id="RHEA-COMP:20101"/>
        <dbReference type="ChEBI" id="CHEBI:15378"/>
        <dbReference type="ChEBI" id="CHEBI:30616"/>
        <dbReference type="ChEBI" id="CHEBI:46858"/>
        <dbReference type="ChEBI" id="CHEBI:61978"/>
        <dbReference type="ChEBI" id="CHEBI:456216"/>
    </reaction>
</comment>
<comment type="subcellular location">
    <subcellularLocation>
        <location evidence="1">Cell inner membrane</location>
        <topology evidence="1">Multi-pass membrane protein</topology>
    </subcellularLocation>
</comment>
<keyword evidence="10 16" id="KW-1133">Transmembrane helix</keyword>
<organism evidence="20 21">
    <name type="scientific">Cupriavidus gilardii J11</name>
    <dbReference type="NCBI Taxonomy" id="936133"/>
    <lineage>
        <taxon>Bacteria</taxon>
        <taxon>Pseudomonadati</taxon>
        <taxon>Pseudomonadota</taxon>
        <taxon>Betaproteobacteria</taxon>
        <taxon>Burkholderiales</taxon>
        <taxon>Burkholderiaceae</taxon>
        <taxon>Cupriavidus</taxon>
    </lineage>
</organism>
<feature type="transmembrane region" description="Helical" evidence="16">
    <location>
        <begin position="31"/>
        <end position="50"/>
    </location>
</feature>
<dbReference type="Pfam" id="PF13807">
    <property type="entry name" value="GNVR"/>
    <property type="match status" value="1"/>
</dbReference>
<evidence type="ECO:0000313" key="20">
    <source>
        <dbReference type="EMBL" id="TWG81422.1"/>
    </source>
</evidence>
<accession>A0A562B8B9</accession>
<dbReference type="Pfam" id="PF13614">
    <property type="entry name" value="AAA_31"/>
    <property type="match status" value="1"/>
</dbReference>
<feature type="region of interest" description="Disordered" evidence="15">
    <location>
        <begin position="513"/>
        <end position="537"/>
    </location>
</feature>
<evidence type="ECO:0000256" key="16">
    <source>
        <dbReference type="SAM" id="Phobius"/>
    </source>
</evidence>
<evidence type="ECO:0000256" key="9">
    <source>
        <dbReference type="ARBA" id="ARBA00022840"/>
    </source>
</evidence>
<dbReference type="PANTHER" id="PTHR32309">
    <property type="entry name" value="TYROSINE-PROTEIN KINASE"/>
    <property type="match status" value="1"/>
</dbReference>
<feature type="coiled-coil region" evidence="14">
    <location>
        <begin position="275"/>
        <end position="302"/>
    </location>
</feature>
<feature type="coiled-coil region" evidence="14">
    <location>
        <begin position="347"/>
        <end position="374"/>
    </location>
</feature>
<protein>
    <submittedName>
        <fullName evidence="20">Tyrosine-protein kinase Etk/Wzc</fullName>
    </submittedName>
</protein>
<evidence type="ECO:0000259" key="17">
    <source>
        <dbReference type="Pfam" id="PF02706"/>
    </source>
</evidence>
<gene>
    <name evidence="20" type="ORF">L602_004100000210</name>
</gene>
<dbReference type="EMBL" id="VLJN01000036">
    <property type="protein sequence ID" value="TWG81422.1"/>
    <property type="molecule type" value="Genomic_DNA"/>
</dbReference>
<evidence type="ECO:0000256" key="11">
    <source>
        <dbReference type="ARBA" id="ARBA00023136"/>
    </source>
</evidence>
<evidence type="ECO:0000256" key="3">
    <source>
        <dbReference type="ARBA" id="ARBA00022475"/>
    </source>
</evidence>
<evidence type="ECO:0000256" key="7">
    <source>
        <dbReference type="ARBA" id="ARBA00022741"/>
    </source>
</evidence>
<evidence type="ECO:0000256" key="14">
    <source>
        <dbReference type="SAM" id="Coils"/>
    </source>
</evidence>
<evidence type="ECO:0000256" key="8">
    <source>
        <dbReference type="ARBA" id="ARBA00022777"/>
    </source>
</evidence>
<dbReference type="InterPro" id="IPR025669">
    <property type="entry name" value="AAA_dom"/>
</dbReference>
<dbReference type="Gene3D" id="3.40.50.300">
    <property type="entry name" value="P-loop containing nucleotide triphosphate hydrolases"/>
    <property type="match status" value="1"/>
</dbReference>
<keyword evidence="3" id="KW-1003">Cell membrane</keyword>
<evidence type="ECO:0000313" key="21">
    <source>
        <dbReference type="Proteomes" id="UP000318141"/>
    </source>
</evidence>
<keyword evidence="6 16" id="KW-0812">Transmembrane</keyword>
<evidence type="ECO:0000256" key="2">
    <source>
        <dbReference type="ARBA" id="ARBA00008883"/>
    </source>
</evidence>
<feature type="domain" description="Polysaccharide chain length determinant N-terminal" evidence="17">
    <location>
        <begin position="25"/>
        <end position="99"/>
    </location>
</feature>
<name>A0A562B8B9_9BURK</name>
<evidence type="ECO:0000256" key="5">
    <source>
        <dbReference type="ARBA" id="ARBA00022679"/>
    </source>
</evidence>
<keyword evidence="4" id="KW-0997">Cell inner membrane</keyword>
<dbReference type="Proteomes" id="UP000318141">
    <property type="component" value="Unassembled WGS sequence"/>
</dbReference>
<dbReference type="InterPro" id="IPR050445">
    <property type="entry name" value="Bact_polysacc_biosynth/exp"/>
</dbReference>
<keyword evidence="21" id="KW-1185">Reference proteome</keyword>
<comment type="similarity">
    <text evidence="2">Belongs to the etk/wzc family.</text>
</comment>
<evidence type="ECO:0000256" key="1">
    <source>
        <dbReference type="ARBA" id="ARBA00004429"/>
    </source>
</evidence>
<sequence>MDRLSFAGAMPVPNVAPERRAGYARALQDRAGWLVAATLAGAAIGALMAMSTPPSYEAAALIQVAAAEAPLARDGVAQPGTFDASILKSRAVAAPVIDRLGLSIAAEPVRAPFVGALAARLAEPGQVRGAWPAQFGYAWGGERIAVQSFAVPERLLNVPLTVEVLQGGAYRLLDGSATVLEGRVGETAASGGVEIAVSRIDALAGTRFTLTRRDPVAVVDTIAAQLKVTEMPGGTVRLAWRNADRKVAADLVNGIANAYIRGQTSARRDDAADSLAVLHAELPRVQAELERAEAALTRYRSRSGSMQPTQDVQSYLQGSMEFQRQIAALKLERTKLLQRFTTDANEVKTIDSQIQQLIRERRDLDARMQNLSLSERESVALTRDVKVAEDMYMTLRRKIEQLSLLQADRTTAVRIVDAAAASTVPVGVGPWPASAAGAIIGFAAMAGAVVLRRRMKPVVADANDAEATLGLPMLGDVAHSDEQTELERQLELERRLGVASAFASNPARKLAAPAPGTAVATPADVGEEGQESDPRTRQGLHDRFLLARRSPHALAVEGLRSVRASLYFDLRTAPDGVLAITSPAPGAGKTFTAVNLAVLFAEAGQRVLLIDADMRRGKVASWFGQSAEPGLSDVLAGRIPVSKAAQPTVVAGLGILGAGSSAANPSELLMLPTMADCLRQCKERFDLVIVDTPPVLSVADAMLIAGLAGSTLLVMRADATLPGQVDETLKRLSRANARVAGGIINGVAQRRSNRADFDTINPYLGMPLPAAAPAARALEAPAAAPAAKA</sequence>
<dbReference type="SUPFAM" id="SSF52540">
    <property type="entry name" value="P-loop containing nucleoside triphosphate hydrolases"/>
    <property type="match status" value="1"/>
</dbReference>
<dbReference type="NCBIfam" id="TIGR01007">
    <property type="entry name" value="eps_fam"/>
    <property type="match status" value="1"/>
</dbReference>
<dbReference type="GO" id="GO:0004713">
    <property type="term" value="F:protein tyrosine kinase activity"/>
    <property type="evidence" value="ECO:0007669"/>
    <property type="project" value="UniProtKB-KW"/>
</dbReference>
<evidence type="ECO:0000256" key="6">
    <source>
        <dbReference type="ARBA" id="ARBA00022692"/>
    </source>
</evidence>
<feature type="domain" description="AAA" evidence="18">
    <location>
        <begin position="579"/>
        <end position="700"/>
    </location>
</feature>
<evidence type="ECO:0000259" key="18">
    <source>
        <dbReference type="Pfam" id="PF13614"/>
    </source>
</evidence>
<keyword evidence="7" id="KW-0547">Nucleotide-binding</keyword>
<keyword evidence="5" id="KW-0808">Transferase</keyword>
<dbReference type="CDD" id="cd05387">
    <property type="entry name" value="BY-kinase"/>
    <property type="match status" value="1"/>
</dbReference>
<dbReference type="Pfam" id="PF02706">
    <property type="entry name" value="Wzz"/>
    <property type="match status" value="1"/>
</dbReference>
<feature type="compositionally biased region" description="Low complexity" evidence="15">
    <location>
        <begin position="513"/>
        <end position="523"/>
    </location>
</feature>
<dbReference type="PANTHER" id="PTHR32309:SF31">
    <property type="entry name" value="CAPSULAR EXOPOLYSACCHARIDE FAMILY"/>
    <property type="match status" value="1"/>
</dbReference>
<keyword evidence="8 20" id="KW-0418">Kinase</keyword>
<keyword evidence="11 16" id="KW-0472">Membrane</keyword>